<gene>
    <name evidence="2" type="primary">topA_2</name>
    <name evidence="2" type="ORF">SAMEA1410922_02020</name>
</gene>
<feature type="domain" description="DNA topoisomerase type IA zn finger" evidence="1">
    <location>
        <begin position="13"/>
        <end position="49"/>
    </location>
</feature>
<accession>A0ABY6TNI9</accession>
<dbReference type="PANTHER" id="PTHR42785">
    <property type="entry name" value="DNA TOPOISOMERASE, TYPE IA, CORE"/>
    <property type="match status" value="1"/>
</dbReference>
<proteinExistence type="predicted"/>
<dbReference type="RefSeq" id="WP_135711008.1">
    <property type="nucleotide sequence ID" value="NZ_CABFKI010000016.1"/>
</dbReference>
<evidence type="ECO:0000259" key="1">
    <source>
        <dbReference type="Pfam" id="PF01396"/>
    </source>
</evidence>
<evidence type="ECO:0000313" key="2">
    <source>
        <dbReference type="EMBL" id="VTU09459.1"/>
    </source>
</evidence>
<sequence>MNSSLFQYTKQQERCPQCGALLQMRHGKKGLFLGCSAFPTCDYLKPLHANHESKVLKQLDETCPECGQALQLKQGSFGMFIGCSGYPTCHFIFHEEETQHDDNQETIPCPDCAKGELVPRRGRLGKTFYGCNRFPQCKFTLPIKPQIQTCPTCGERWAILKKDTETHRTFVCLNKKCKCVFEVERV</sequence>
<dbReference type="EMBL" id="CABFKI010000016">
    <property type="protein sequence ID" value="VTU09459.1"/>
    <property type="molecule type" value="Genomic_DNA"/>
</dbReference>
<dbReference type="Proteomes" id="UP000308167">
    <property type="component" value="Unassembled WGS sequence"/>
</dbReference>
<dbReference type="GeneID" id="86156382"/>
<dbReference type="GO" id="GO:0016853">
    <property type="term" value="F:isomerase activity"/>
    <property type="evidence" value="ECO:0007669"/>
    <property type="project" value="UniProtKB-KW"/>
</dbReference>
<dbReference type="PANTHER" id="PTHR42785:SF1">
    <property type="entry name" value="DNA TOPOISOMERASE"/>
    <property type="match status" value="1"/>
</dbReference>
<dbReference type="InterPro" id="IPR013498">
    <property type="entry name" value="Topo_IA_Znf"/>
</dbReference>
<dbReference type="Gene3D" id="3.30.65.10">
    <property type="entry name" value="Bacterial Topoisomerase I, domain 1"/>
    <property type="match status" value="2"/>
</dbReference>
<organism evidence="2 3">
    <name type="scientific">Actinobacillus porcinus</name>
    <dbReference type="NCBI Taxonomy" id="51048"/>
    <lineage>
        <taxon>Bacteria</taxon>
        <taxon>Pseudomonadati</taxon>
        <taxon>Pseudomonadota</taxon>
        <taxon>Gammaproteobacteria</taxon>
        <taxon>Pasteurellales</taxon>
        <taxon>Pasteurellaceae</taxon>
        <taxon>Actinobacillus</taxon>
    </lineage>
</organism>
<keyword evidence="3" id="KW-1185">Reference proteome</keyword>
<dbReference type="SUPFAM" id="SSF57783">
    <property type="entry name" value="Zinc beta-ribbon"/>
    <property type="match status" value="3"/>
</dbReference>
<dbReference type="EC" id="5.99.1.2" evidence="2"/>
<feature type="domain" description="DNA topoisomerase type IA zn finger" evidence="1">
    <location>
        <begin position="109"/>
        <end position="145"/>
    </location>
</feature>
<keyword evidence="2" id="KW-0413">Isomerase</keyword>
<feature type="domain" description="DNA topoisomerase type IA zn finger" evidence="1">
    <location>
        <begin position="60"/>
        <end position="92"/>
    </location>
</feature>
<dbReference type="InterPro" id="IPR000380">
    <property type="entry name" value="Topo_IA"/>
</dbReference>
<comment type="caution">
    <text evidence="2">The sequence shown here is derived from an EMBL/GenBank/DDBJ whole genome shotgun (WGS) entry which is preliminary data.</text>
</comment>
<reference evidence="2 3" key="1">
    <citation type="submission" date="2019-05" db="EMBL/GenBank/DDBJ databases">
        <authorList>
            <consortium name="Pathogen Informatics"/>
        </authorList>
    </citation>
    <scope>NUCLEOTIDE SEQUENCE [LARGE SCALE GENOMIC DNA]</scope>
    <source>
        <strain evidence="2 3">NM319</strain>
    </source>
</reference>
<name>A0ABY6TNI9_9PAST</name>
<dbReference type="Pfam" id="PF01396">
    <property type="entry name" value="Zn_ribbon_Top1"/>
    <property type="match status" value="3"/>
</dbReference>
<protein>
    <submittedName>
        <fullName evidence="2">DNA topoisomerase type IA Zn finger domain-containing protein</fullName>
        <ecNumber evidence="2">5.99.1.2</ecNumber>
    </submittedName>
</protein>
<evidence type="ECO:0000313" key="3">
    <source>
        <dbReference type="Proteomes" id="UP000308167"/>
    </source>
</evidence>